<dbReference type="EMBL" id="QFOD01000004">
    <property type="protein sequence ID" value="PZP34345.1"/>
    <property type="molecule type" value="Genomic_DNA"/>
</dbReference>
<dbReference type="Proteomes" id="UP000249633">
    <property type="component" value="Unassembled WGS sequence"/>
</dbReference>
<name>A0A2W5DQY1_9BURK</name>
<evidence type="ECO:0000313" key="2">
    <source>
        <dbReference type="Proteomes" id="UP000249633"/>
    </source>
</evidence>
<proteinExistence type="predicted"/>
<comment type="caution">
    <text evidence="1">The sequence shown here is derived from an EMBL/GenBank/DDBJ whole genome shotgun (WGS) entry which is preliminary data.</text>
</comment>
<reference evidence="1 2" key="1">
    <citation type="submission" date="2017-08" db="EMBL/GenBank/DDBJ databases">
        <title>Infants hospitalized years apart are colonized by the same room-sourced microbial strains.</title>
        <authorList>
            <person name="Brooks B."/>
            <person name="Olm M.R."/>
            <person name="Firek B.A."/>
            <person name="Baker R."/>
            <person name="Thomas B.C."/>
            <person name="Morowitz M.J."/>
            <person name="Banfield J.F."/>
        </authorList>
    </citation>
    <scope>NUCLEOTIDE SEQUENCE [LARGE SCALE GENOMIC DNA]</scope>
    <source>
        <strain evidence="1">S2_012_000_R2_81</strain>
    </source>
</reference>
<sequence>MQFGRRWRVGLWGALALLLVLGSVEAGLRQLGLVDFPVYEANAEIGYIPAVGQQGRYLNRNDWQVNELHMSAPPFRPSPQGNLLLIGDSIVWGGNPYAAHERLGAQLQALTPTKVWPIAAGSWGLQNELTYLNQYPEVVQQVDQIVFVSNSGDFDRPSSWTCEMTHPRERPRVAMLYLLQKYVFKTPCPAEPPPGLAVTPRDPLQMLAEFAREHPGKPLKFVLYPDREECELPALRQTRLERFKPLLLASGATEVHSLGEFAGWKNCASIYKDGIHPLPEGFGLLATFIRKSLGG</sequence>
<dbReference type="AlphaFoldDB" id="A0A2W5DQY1"/>
<accession>A0A2W5DQY1</accession>
<evidence type="ECO:0008006" key="3">
    <source>
        <dbReference type="Google" id="ProtNLM"/>
    </source>
</evidence>
<gene>
    <name evidence="1" type="ORF">DI603_05130</name>
</gene>
<dbReference type="SUPFAM" id="SSF52266">
    <property type="entry name" value="SGNH hydrolase"/>
    <property type="match status" value="1"/>
</dbReference>
<evidence type="ECO:0000313" key="1">
    <source>
        <dbReference type="EMBL" id="PZP34345.1"/>
    </source>
</evidence>
<organism evidence="1 2">
    <name type="scientific">Roseateles depolymerans</name>
    <dbReference type="NCBI Taxonomy" id="76731"/>
    <lineage>
        <taxon>Bacteria</taxon>
        <taxon>Pseudomonadati</taxon>
        <taxon>Pseudomonadota</taxon>
        <taxon>Betaproteobacteria</taxon>
        <taxon>Burkholderiales</taxon>
        <taxon>Sphaerotilaceae</taxon>
        <taxon>Roseateles</taxon>
    </lineage>
</organism>
<protein>
    <recommendedName>
        <fullName evidence="3">SGNH hydrolase-type esterase domain-containing protein</fullName>
    </recommendedName>
</protein>